<protein>
    <recommendedName>
        <fullName evidence="8">DDE Tnp4 domain-containing protein</fullName>
    </recommendedName>
</protein>
<dbReference type="EMBL" id="JBEUOH010000004">
    <property type="protein sequence ID" value="KAL0895008.1"/>
    <property type="molecule type" value="Genomic_DNA"/>
</dbReference>
<sequence length="359" mass="41151">MNTLLKIKMMRGSSHKEKLARRTLRDLSDCINLPDGYLLKNCGVNKVVFHKILQILEPVVPKTQRSNGIPFPLKVLITLSFLASGSHQKSVGKDFNVNISQKSVSRVIKIVIEGLNLVLDNWIVFPSTTAQREQIKEGFYRKYHFPETYGCLDGTYVEIVCPRDDEEAFYDRKGQYSIHAQIVCDADSKIIAICCRFGGAASNSYIWNKMNIRPFIENIYRQGEAGWLIADNKYPQRAWLMTPILHAAQGTPESQYNHFQGRTKTCIDRCISKLKGRWQSLHRRPLHYTPQRAAKIINACAVLHNLCIKADLADPEPYVDPEPMPVINEMTEMPDDNVNDLYIGMEIRRQLAERIYYSV</sequence>
<comment type="subcellular location">
    <subcellularLocation>
        <location evidence="2">Nucleus</location>
    </subcellularLocation>
</comment>
<evidence type="ECO:0000256" key="2">
    <source>
        <dbReference type="ARBA" id="ARBA00004123"/>
    </source>
</evidence>
<name>A0ABR3IFG3_LOXSC</name>
<accession>A0ABR3IFG3</accession>
<evidence type="ECO:0000313" key="10">
    <source>
        <dbReference type="Proteomes" id="UP001549920"/>
    </source>
</evidence>
<dbReference type="InterPro" id="IPR027806">
    <property type="entry name" value="HARBI1_dom"/>
</dbReference>
<comment type="caution">
    <text evidence="9">The sequence shown here is derived from an EMBL/GenBank/DDBJ whole genome shotgun (WGS) entry which is preliminary data.</text>
</comment>
<feature type="domain" description="DDE Tnp4" evidence="8">
    <location>
        <begin position="152"/>
        <end position="305"/>
    </location>
</feature>
<reference evidence="9 10" key="1">
    <citation type="submission" date="2024-06" db="EMBL/GenBank/DDBJ databases">
        <title>A chromosome-level genome assembly of beet webworm, Loxostege sticticalis.</title>
        <authorList>
            <person name="Zhang Y."/>
        </authorList>
    </citation>
    <scope>NUCLEOTIDE SEQUENCE [LARGE SCALE GENOMIC DNA]</scope>
    <source>
        <strain evidence="9">AQ026</strain>
        <tissue evidence="9">Whole body</tissue>
    </source>
</reference>
<dbReference type="PANTHER" id="PTHR22930:SF289">
    <property type="entry name" value="DDE TNP4 DOMAIN-CONTAINING PROTEIN-RELATED"/>
    <property type="match status" value="1"/>
</dbReference>
<dbReference type="Pfam" id="PF13359">
    <property type="entry name" value="DDE_Tnp_4"/>
    <property type="match status" value="1"/>
</dbReference>
<keyword evidence="7" id="KW-0539">Nucleus</keyword>
<evidence type="ECO:0000256" key="1">
    <source>
        <dbReference type="ARBA" id="ARBA00001968"/>
    </source>
</evidence>
<evidence type="ECO:0000256" key="7">
    <source>
        <dbReference type="ARBA" id="ARBA00023242"/>
    </source>
</evidence>
<organism evidence="9 10">
    <name type="scientific">Loxostege sticticalis</name>
    <name type="common">Beet webworm moth</name>
    <dbReference type="NCBI Taxonomy" id="481309"/>
    <lineage>
        <taxon>Eukaryota</taxon>
        <taxon>Metazoa</taxon>
        <taxon>Ecdysozoa</taxon>
        <taxon>Arthropoda</taxon>
        <taxon>Hexapoda</taxon>
        <taxon>Insecta</taxon>
        <taxon>Pterygota</taxon>
        <taxon>Neoptera</taxon>
        <taxon>Endopterygota</taxon>
        <taxon>Lepidoptera</taxon>
        <taxon>Glossata</taxon>
        <taxon>Ditrysia</taxon>
        <taxon>Pyraloidea</taxon>
        <taxon>Crambidae</taxon>
        <taxon>Pyraustinae</taxon>
        <taxon>Loxostege</taxon>
    </lineage>
</organism>
<evidence type="ECO:0000313" key="9">
    <source>
        <dbReference type="EMBL" id="KAL0895008.1"/>
    </source>
</evidence>
<evidence type="ECO:0000259" key="8">
    <source>
        <dbReference type="Pfam" id="PF13359"/>
    </source>
</evidence>
<evidence type="ECO:0000256" key="6">
    <source>
        <dbReference type="ARBA" id="ARBA00022801"/>
    </source>
</evidence>
<comment type="similarity">
    <text evidence="3">Belongs to the HARBI1 family.</text>
</comment>
<evidence type="ECO:0000256" key="3">
    <source>
        <dbReference type="ARBA" id="ARBA00006958"/>
    </source>
</evidence>
<evidence type="ECO:0000256" key="4">
    <source>
        <dbReference type="ARBA" id="ARBA00022722"/>
    </source>
</evidence>
<keyword evidence="5" id="KW-0479">Metal-binding</keyword>
<dbReference type="Proteomes" id="UP001549920">
    <property type="component" value="Unassembled WGS sequence"/>
</dbReference>
<keyword evidence="4" id="KW-0540">Nuclease</keyword>
<keyword evidence="6" id="KW-0378">Hydrolase</keyword>
<keyword evidence="10" id="KW-1185">Reference proteome</keyword>
<proteinExistence type="inferred from homology"/>
<dbReference type="PANTHER" id="PTHR22930">
    <property type="match status" value="1"/>
</dbReference>
<evidence type="ECO:0000256" key="5">
    <source>
        <dbReference type="ARBA" id="ARBA00022723"/>
    </source>
</evidence>
<dbReference type="InterPro" id="IPR045249">
    <property type="entry name" value="HARBI1-like"/>
</dbReference>
<gene>
    <name evidence="9" type="ORF">ABMA27_013479</name>
</gene>
<comment type="cofactor">
    <cofactor evidence="1">
        <name>a divalent metal cation</name>
        <dbReference type="ChEBI" id="CHEBI:60240"/>
    </cofactor>
</comment>